<feature type="region of interest" description="Disordered" evidence="2">
    <location>
        <begin position="259"/>
        <end position="283"/>
    </location>
</feature>
<dbReference type="Gene3D" id="2.40.10.10">
    <property type="entry name" value="Trypsin-like serine proteases"/>
    <property type="match status" value="2"/>
</dbReference>
<keyword evidence="1 3" id="KW-0732">Signal</keyword>
<dbReference type="SUPFAM" id="SSF50494">
    <property type="entry name" value="Trypsin-like serine proteases"/>
    <property type="match status" value="1"/>
</dbReference>
<evidence type="ECO:0000313" key="4">
    <source>
        <dbReference type="EMBL" id="MFB9716030.1"/>
    </source>
</evidence>
<dbReference type="PANTHER" id="PTHR15462">
    <property type="entry name" value="SERINE PROTEASE"/>
    <property type="match status" value="1"/>
</dbReference>
<dbReference type="EMBL" id="JBHMBH010000041">
    <property type="protein sequence ID" value="MFB9716030.1"/>
    <property type="molecule type" value="Genomic_DNA"/>
</dbReference>
<feature type="region of interest" description="Disordered" evidence="2">
    <location>
        <begin position="98"/>
        <end position="122"/>
    </location>
</feature>
<dbReference type="Proteomes" id="UP001589536">
    <property type="component" value="Unassembled WGS sequence"/>
</dbReference>
<gene>
    <name evidence="4" type="ORF">ACFFPI_18195</name>
</gene>
<dbReference type="InterPro" id="IPR009003">
    <property type="entry name" value="Peptidase_S1_PA"/>
</dbReference>
<accession>A0ABV5UV41</accession>
<organism evidence="4 5">
    <name type="scientific">Arthrobacter methylotrophus</name>
    <dbReference type="NCBI Taxonomy" id="121291"/>
    <lineage>
        <taxon>Bacteria</taxon>
        <taxon>Bacillati</taxon>
        <taxon>Actinomycetota</taxon>
        <taxon>Actinomycetes</taxon>
        <taxon>Micrococcales</taxon>
        <taxon>Micrococcaceae</taxon>
        <taxon>Arthrobacter</taxon>
    </lineage>
</organism>
<dbReference type="EC" id="3.4.21.-" evidence="4"/>
<dbReference type="InterPro" id="IPR050966">
    <property type="entry name" value="Glutamyl_endopeptidase"/>
</dbReference>
<proteinExistence type="predicted"/>
<feature type="compositionally biased region" description="Polar residues" evidence="2">
    <location>
        <begin position="98"/>
        <end position="114"/>
    </location>
</feature>
<keyword evidence="5" id="KW-1185">Reference proteome</keyword>
<name>A0ABV5UV41_9MICC</name>
<evidence type="ECO:0000256" key="2">
    <source>
        <dbReference type="SAM" id="MobiDB-lite"/>
    </source>
</evidence>
<comment type="caution">
    <text evidence="4">The sequence shown here is derived from an EMBL/GenBank/DDBJ whole genome shotgun (WGS) entry which is preliminary data.</text>
</comment>
<keyword evidence="4" id="KW-0378">Hydrolase</keyword>
<feature type="signal peptide" evidence="3">
    <location>
        <begin position="1"/>
        <end position="21"/>
    </location>
</feature>
<evidence type="ECO:0000256" key="3">
    <source>
        <dbReference type="SAM" id="SignalP"/>
    </source>
</evidence>
<evidence type="ECO:0000256" key="1">
    <source>
        <dbReference type="ARBA" id="ARBA00022729"/>
    </source>
</evidence>
<feature type="chain" id="PRO_5046004945" evidence="3">
    <location>
        <begin position="22"/>
        <end position="338"/>
    </location>
</feature>
<dbReference type="RefSeq" id="WP_345048360.1">
    <property type="nucleotide sequence ID" value="NZ_BAABED010000001.1"/>
</dbReference>
<dbReference type="InterPro" id="IPR043504">
    <property type="entry name" value="Peptidase_S1_PA_chymotrypsin"/>
</dbReference>
<dbReference type="GO" id="GO:0016787">
    <property type="term" value="F:hydrolase activity"/>
    <property type="evidence" value="ECO:0007669"/>
    <property type="project" value="UniProtKB-KW"/>
</dbReference>
<sequence>MTRTKTLATSLLSLTTAGVLALGSGGGATAAPSVDRGTDASTVSSLSTSDSNTADYWTPERMKNAVAGDVLADKALSRGQAKVDLGALHVSPGPDRTLTIQGQKASSAAPQSPTVDRKANASEAPVPHIGKVFFTLGGVNYVCSGNSVTSTNQSTVSTAGHCVNEGPGAFSTKFTFVPAYSNGAAPYGKWTAKALYTTNQWSSSGDMQYDTGFAVMNPLNGQKLSAVVGASGVQFNGARGLVYKSFGYPAAPPFDGESLKSCSGTATDDPKDPQDNTQGIPCNMTGGSSGGPWFIGTSSGGYQNSVSSYGYGSNSTTMYGPYWGTVIHGTYQAASTAP</sequence>
<protein>
    <submittedName>
        <fullName evidence="4">Trypsin-like serine peptidase</fullName>
        <ecNumber evidence="4">3.4.21.-</ecNumber>
    </submittedName>
</protein>
<evidence type="ECO:0000313" key="5">
    <source>
        <dbReference type="Proteomes" id="UP001589536"/>
    </source>
</evidence>
<reference evidence="4 5" key="1">
    <citation type="submission" date="2024-09" db="EMBL/GenBank/DDBJ databases">
        <authorList>
            <person name="Sun Q."/>
            <person name="Mori K."/>
        </authorList>
    </citation>
    <scope>NUCLEOTIDE SEQUENCE [LARGE SCALE GENOMIC DNA]</scope>
    <source>
        <strain evidence="4 5">JCM 13519</strain>
    </source>
</reference>
<feature type="region of interest" description="Disordered" evidence="2">
    <location>
        <begin position="25"/>
        <end position="55"/>
    </location>
</feature>
<dbReference type="PANTHER" id="PTHR15462:SF19">
    <property type="entry name" value="PEPTIDASE S1 DOMAIN-CONTAINING PROTEIN"/>
    <property type="match status" value="1"/>
</dbReference>
<feature type="compositionally biased region" description="Low complexity" evidence="2">
    <location>
        <begin position="39"/>
        <end position="55"/>
    </location>
</feature>